<dbReference type="Proteomes" id="UP001054889">
    <property type="component" value="Unassembled WGS sequence"/>
</dbReference>
<reference evidence="1" key="1">
    <citation type="journal article" date="2018" name="DNA Res.">
        <title>Multiple hybrid de novo genome assembly of finger millet, an orphan allotetraploid crop.</title>
        <authorList>
            <person name="Hatakeyama M."/>
            <person name="Aluri S."/>
            <person name="Balachadran M.T."/>
            <person name="Sivarajan S.R."/>
            <person name="Patrignani A."/>
            <person name="Gruter S."/>
            <person name="Poveda L."/>
            <person name="Shimizu-Inatsugi R."/>
            <person name="Baeten J."/>
            <person name="Francoijs K.J."/>
            <person name="Nataraja K.N."/>
            <person name="Reddy Y.A.N."/>
            <person name="Phadnis S."/>
            <person name="Ravikumar R.L."/>
            <person name="Schlapbach R."/>
            <person name="Sreeman S.M."/>
            <person name="Shimizu K.K."/>
        </authorList>
    </citation>
    <scope>NUCLEOTIDE SEQUENCE</scope>
</reference>
<keyword evidence="2" id="KW-1185">Reference proteome</keyword>
<name>A0AAV5CVC8_ELECO</name>
<comment type="caution">
    <text evidence="1">The sequence shown here is derived from an EMBL/GenBank/DDBJ whole genome shotgun (WGS) entry which is preliminary data.</text>
</comment>
<evidence type="ECO:0000313" key="1">
    <source>
        <dbReference type="EMBL" id="GJN02043.1"/>
    </source>
</evidence>
<accession>A0AAV5CVC8</accession>
<dbReference type="EMBL" id="BQKI01000009">
    <property type="protein sequence ID" value="GJN02043.1"/>
    <property type="molecule type" value="Genomic_DNA"/>
</dbReference>
<evidence type="ECO:0000313" key="2">
    <source>
        <dbReference type="Proteomes" id="UP001054889"/>
    </source>
</evidence>
<proteinExistence type="predicted"/>
<gene>
    <name evidence="1" type="primary">ga19357</name>
    <name evidence="1" type="ORF">PR202_ga19357</name>
</gene>
<organism evidence="1 2">
    <name type="scientific">Eleusine coracana subsp. coracana</name>
    <dbReference type="NCBI Taxonomy" id="191504"/>
    <lineage>
        <taxon>Eukaryota</taxon>
        <taxon>Viridiplantae</taxon>
        <taxon>Streptophyta</taxon>
        <taxon>Embryophyta</taxon>
        <taxon>Tracheophyta</taxon>
        <taxon>Spermatophyta</taxon>
        <taxon>Magnoliopsida</taxon>
        <taxon>Liliopsida</taxon>
        <taxon>Poales</taxon>
        <taxon>Poaceae</taxon>
        <taxon>PACMAD clade</taxon>
        <taxon>Chloridoideae</taxon>
        <taxon>Cynodonteae</taxon>
        <taxon>Eleusininae</taxon>
        <taxon>Eleusine</taxon>
    </lineage>
</organism>
<dbReference type="AlphaFoldDB" id="A0AAV5CVC8"/>
<reference evidence="1" key="2">
    <citation type="submission" date="2021-12" db="EMBL/GenBank/DDBJ databases">
        <title>Resequencing data analysis of finger millet.</title>
        <authorList>
            <person name="Hatakeyama M."/>
            <person name="Aluri S."/>
            <person name="Balachadran M.T."/>
            <person name="Sivarajan S.R."/>
            <person name="Poveda L."/>
            <person name="Shimizu-Inatsugi R."/>
            <person name="Schlapbach R."/>
            <person name="Sreeman S.M."/>
            <person name="Shimizu K.K."/>
        </authorList>
    </citation>
    <scope>NUCLEOTIDE SEQUENCE</scope>
</reference>
<protein>
    <submittedName>
        <fullName evidence="1">Uncharacterized protein</fullName>
    </submittedName>
</protein>
<sequence length="109" mass="11421">MAAQAAAACVVVVARLNHREEAKTSLLHTMRLMVLAYLNAAPGDGESSGALAVLVAGEEQRRRTAGVVGCGFAARNGTEGAAAAARGMRSGGYLQFVLRRRQPAAERKR</sequence>